<feature type="transmembrane region" description="Helical" evidence="1">
    <location>
        <begin position="85"/>
        <end position="109"/>
    </location>
</feature>
<keyword evidence="1" id="KW-0472">Membrane</keyword>
<keyword evidence="1" id="KW-0812">Transmembrane</keyword>
<evidence type="ECO:0000313" key="3">
    <source>
        <dbReference type="Proteomes" id="UP001501638"/>
    </source>
</evidence>
<dbReference type="Proteomes" id="UP001501638">
    <property type="component" value="Unassembled WGS sequence"/>
</dbReference>
<evidence type="ECO:0000313" key="2">
    <source>
        <dbReference type="EMBL" id="GAA2430166.1"/>
    </source>
</evidence>
<accession>A0ABN3JHW4</accession>
<keyword evidence="3" id="KW-1185">Reference proteome</keyword>
<organism evidence="2 3">
    <name type="scientific">Streptomyces macrosporus</name>
    <dbReference type="NCBI Taxonomy" id="44032"/>
    <lineage>
        <taxon>Bacteria</taxon>
        <taxon>Bacillati</taxon>
        <taxon>Actinomycetota</taxon>
        <taxon>Actinomycetes</taxon>
        <taxon>Kitasatosporales</taxon>
        <taxon>Streptomycetaceae</taxon>
        <taxon>Streptomyces</taxon>
    </lineage>
</organism>
<gene>
    <name evidence="2" type="ORF">GCM10010405_11240</name>
</gene>
<protein>
    <recommendedName>
        <fullName evidence="4">DUF4190 domain-containing protein</fullName>
    </recommendedName>
</protein>
<keyword evidence="1" id="KW-1133">Transmembrane helix</keyword>
<feature type="transmembrane region" description="Helical" evidence="1">
    <location>
        <begin position="53"/>
        <end position="73"/>
    </location>
</feature>
<proteinExistence type="predicted"/>
<comment type="caution">
    <text evidence="2">The sequence shown here is derived from an EMBL/GenBank/DDBJ whole genome shotgun (WGS) entry which is preliminary data.</text>
</comment>
<sequence length="112" mass="11821">MTDGAKRDGRGRTRTDARRARTFIRRPAGGVHPVFARGSPAGVTVLRMESGPAVFAGAAFTLFGVGLLLWTSIRVRMREPVAEGANPAVAAVLTSLFGVVSLAVGVWAFTRP</sequence>
<evidence type="ECO:0008006" key="4">
    <source>
        <dbReference type="Google" id="ProtNLM"/>
    </source>
</evidence>
<dbReference type="EMBL" id="BAAASZ010000008">
    <property type="protein sequence ID" value="GAA2430166.1"/>
    <property type="molecule type" value="Genomic_DNA"/>
</dbReference>
<name>A0ABN3JHW4_9ACTN</name>
<reference evidence="2 3" key="1">
    <citation type="journal article" date="2019" name="Int. J. Syst. Evol. Microbiol.">
        <title>The Global Catalogue of Microorganisms (GCM) 10K type strain sequencing project: providing services to taxonomists for standard genome sequencing and annotation.</title>
        <authorList>
            <consortium name="The Broad Institute Genomics Platform"/>
            <consortium name="The Broad Institute Genome Sequencing Center for Infectious Disease"/>
            <person name="Wu L."/>
            <person name="Ma J."/>
        </authorList>
    </citation>
    <scope>NUCLEOTIDE SEQUENCE [LARGE SCALE GENOMIC DNA]</scope>
    <source>
        <strain evidence="2 3">JCM 6305</strain>
    </source>
</reference>
<evidence type="ECO:0000256" key="1">
    <source>
        <dbReference type="SAM" id="Phobius"/>
    </source>
</evidence>